<gene>
    <name evidence="1" type="ORF">T265_00636</name>
</gene>
<accession>A0A075ACB3</accession>
<protein>
    <submittedName>
        <fullName evidence="1">Uncharacterized protein</fullName>
    </submittedName>
</protein>
<dbReference type="EMBL" id="KL596624">
    <property type="protein sequence ID" value="KER33525.1"/>
    <property type="molecule type" value="Genomic_DNA"/>
</dbReference>
<dbReference type="Proteomes" id="UP000054324">
    <property type="component" value="Unassembled WGS sequence"/>
</dbReference>
<reference evidence="1 2" key="1">
    <citation type="submission" date="2013-11" db="EMBL/GenBank/DDBJ databases">
        <title>Opisthorchis viverrini - life in the bile duct.</title>
        <authorList>
            <person name="Young N.D."/>
            <person name="Nagarajan N."/>
            <person name="Lin S.J."/>
            <person name="Korhonen P.K."/>
            <person name="Jex A.R."/>
            <person name="Hall R.S."/>
            <person name="Safavi-Hemami H."/>
            <person name="Kaewkong W."/>
            <person name="Bertrand D."/>
            <person name="Gao S."/>
            <person name="Seet Q."/>
            <person name="Wongkham S."/>
            <person name="Teh B.T."/>
            <person name="Wongkham C."/>
            <person name="Intapan P.M."/>
            <person name="Maleewong W."/>
            <person name="Yang X."/>
            <person name="Hu M."/>
            <person name="Wang Z."/>
            <person name="Hofmann A."/>
            <person name="Sternberg P.W."/>
            <person name="Tan P."/>
            <person name="Wang J."/>
            <person name="Gasser R.B."/>
        </authorList>
    </citation>
    <scope>NUCLEOTIDE SEQUENCE [LARGE SCALE GENOMIC DNA]</scope>
</reference>
<dbReference type="KEGG" id="ovi:T265_00636"/>
<evidence type="ECO:0000313" key="2">
    <source>
        <dbReference type="Proteomes" id="UP000054324"/>
    </source>
</evidence>
<organism evidence="1 2">
    <name type="scientific">Opisthorchis viverrini</name>
    <name type="common">Southeast Asian liver fluke</name>
    <dbReference type="NCBI Taxonomy" id="6198"/>
    <lineage>
        <taxon>Eukaryota</taxon>
        <taxon>Metazoa</taxon>
        <taxon>Spiralia</taxon>
        <taxon>Lophotrochozoa</taxon>
        <taxon>Platyhelminthes</taxon>
        <taxon>Trematoda</taxon>
        <taxon>Digenea</taxon>
        <taxon>Opisthorchiida</taxon>
        <taxon>Opisthorchiata</taxon>
        <taxon>Opisthorchiidae</taxon>
        <taxon>Opisthorchis</taxon>
    </lineage>
</organism>
<dbReference type="GeneID" id="20314824"/>
<dbReference type="CTD" id="20314824"/>
<name>A0A075ACB3_OPIVI</name>
<dbReference type="RefSeq" id="XP_009162728.1">
    <property type="nucleotide sequence ID" value="XM_009164464.1"/>
</dbReference>
<keyword evidence="2" id="KW-1185">Reference proteome</keyword>
<dbReference type="AlphaFoldDB" id="A0A075ACB3"/>
<sequence length="102" mass="11616">MGRKCAVFLQPTKRNDLRDSLLSPWALLSHLPIRIRFKRCFSDVAESCCEPGGIVLFALIKDMDSFDIKLGLAMALFGSHTVERRINNALDFDRFDPRSPVF</sequence>
<evidence type="ECO:0000313" key="1">
    <source>
        <dbReference type="EMBL" id="KER33525.1"/>
    </source>
</evidence>
<proteinExistence type="predicted"/>